<evidence type="ECO:0000313" key="2">
    <source>
        <dbReference type="EMBL" id="AGZ44275.1"/>
    </source>
</evidence>
<dbReference type="PATRIC" id="fig|1246995.3.peg.6092"/>
<gene>
    <name evidence="2" type="ORF">AFR_30075</name>
</gene>
<dbReference type="RefSeq" id="WP_023560612.1">
    <property type="nucleotide sequence ID" value="NC_022657.1"/>
</dbReference>
<dbReference type="eggNOG" id="COG3631">
    <property type="taxonomic scope" value="Bacteria"/>
</dbReference>
<dbReference type="Gene3D" id="3.10.450.50">
    <property type="match status" value="1"/>
</dbReference>
<dbReference type="AlphaFoldDB" id="U5W8H0"/>
<dbReference type="OrthoDB" id="1353852at2"/>
<sequence>MSGKVPAARQELITGFYAAFNRRDLDALLGALTADVVWPDGSKGGSLSGTDEVRDHWTRQWAQSNPSFVPTGFRPEKDGRVAVLVRQVVKDKAGATLSEGQVIHVYRFAEDLVSEMEIREI</sequence>
<reference evidence="2 3" key="1">
    <citation type="journal article" date="2014" name="J. Biotechnol.">
        <title>Complete genome sequence of the actinobacterium Actinoplanes friuliensis HAG 010964, producer of the lipopeptide antibiotic friulimycin.</title>
        <authorList>
            <person name="Ruckert C."/>
            <person name="Szczepanowski R."/>
            <person name="Albersmeier A."/>
            <person name="Goesmann A."/>
            <person name="Fischer N."/>
            <person name="Steinkamper A."/>
            <person name="Puhler A."/>
            <person name="Biener R."/>
            <person name="Schwartz D."/>
            <person name="Kalinowski J."/>
        </authorList>
    </citation>
    <scope>NUCLEOTIDE SEQUENCE [LARGE SCALE GENOMIC DNA]</scope>
    <source>
        <strain evidence="2 3">DSM 7358</strain>
    </source>
</reference>
<dbReference type="EMBL" id="CP006272">
    <property type="protein sequence ID" value="AGZ44275.1"/>
    <property type="molecule type" value="Genomic_DNA"/>
</dbReference>
<dbReference type="HOGENOM" id="CLU_155949_0_0_11"/>
<dbReference type="SUPFAM" id="SSF54427">
    <property type="entry name" value="NTF2-like"/>
    <property type="match status" value="1"/>
</dbReference>
<dbReference type="InterPro" id="IPR032710">
    <property type="entry name" value="NTF2-like_dom_sf"/>
</dbReference>
<name>U5W8H0_9ACTN</name>
<dbReference type="InterPro" id="IPR037401">
    <property type="entry name" value="SnoaL-like"/>
</dbReference>
<accession>U5W8H0</accession>
<keyword evidence="3" id="KW-1185">Reference proteome</keyword>
<proteinExistence type="predicted"/>
<dbReference type="Pfam" id="PF12680">
    <property type="entry name" value="SnoaL_2"/>
    <property type="match status" value="1"/>
</dbReference>
<dbReference type="KEGG" id="afs:AFR_30075"/>
<feature type="domain" description="SnoaL-like" evidence="1">
    <location>
        <begin position="14"/>
        <end position="115"/>
    </location>
</feature>
<dbReference type="Proteomes" id="UP000017746">
    <property type="component" value="Chromosome"/>
</dbReference>
<evidence type="ECO:0000313" key="3">
    <source>
        <dbReference type="Proteomes" id="UP000017746"/>
    </source>
</evidence>
<protein>
    <recommendedName>
        <fullName evidence="1">SnoaL-like domain-containing protein</fullName>
    </recommendedName>
</protein>
<evidence type="ECO:0000259" key="1">
    <source>
        <dbReference type="Pfam" id="PF12680"/>
    </source>
</evidence>
<organism evidence="2 3">
    <name type="scientific">Actinoplanes friuliensis DSM 7358</name>
    <dbReference type="NCBI Taxonomy" id="1246995"/>
    <lineage>
        <taxon>Bacteria</taxon>
        <taxon>Bacillati</taxon>
        <taxon>Actinomycetota</taxon>
        <taxon>Actinomycetes</taxon>
        <taxon>Micromonosporales</taxon>
        <taxon>Micromonosporaceae</taxon>
        <taxon>Actinoplanes</taxon>
    </lineage>
</organism>